<dbReference type="InterPro" id="IPR027469">
    <property type="entry name" value="Cation_efflux_TMD_sf"/>
</dbReference>
<feature type="transmembrane region" description="Helical" evidence="7">
    <location>
        <begin position="81"/>
        <end position="103"/>
    </location>
</feature>
<evidence type="ECO:0000256" key="5">
    <source>
        <dbReference type="ARBA" id="ARBA00022989"/>
    </source>
</evidence>
<dbReference type="PANTHER" id="PTHR43840">
    <property type="entry name" value="MITOCHONDRIAL METAL TRANSPORTER 1-RELATED"/>
    <property type="match status" value="1"/>
</dbReference>
<dbReference type="InterPro" id="IPR002524">
    <property type="entry name" value="Cation_efflux"/>
</dbReference>
<comment type="subcellular location">
    <subcellularLocation>
        <location evidence="1">Membrane</location>
        <topology evidence="1">Multi-pass membrane protein</topology>
    </subcellularLocation>
</comment>
<dbReference type="PANTHER" id="PTHR43840:SF15">
    <property type="entry name" value="MITOCHONDRIAL METAL TRANSPORTER 1-RELATED"/>
    <property type="match status" value="1"/>
</dbReference>
<keyword evidence="11" id="KW-1185">Reference proteome</keyword>
<dbReference type="NCBIfam" id="NF033616">
    <property type="entry name" value="CDF_MamB"/>
    <property type="match status" value="1"/>
</dbReference>
<evidence type="ECO:0000256" key="3">
    <source>
        <dbReference type="ARBA" id="ARBA00022448"/>
    </source>
</evidence>
<dbReference type="InterPro" id="IPR036837">
    <property type="entry name" value="Cation_efflux_CTD_sf"/>
</dbReference>
<evidence type="ECO:0000313" key="10">
    <source>
        <dbReference type="EMBL" id="KAA5608023.1"/>
    </source>
</evidence>
<dbReference type="AlphaFoldDB" id="A0A5M6IIC8"/>
<organism evidence="10 11">
    <name type="scientific">Rhodovastum atsumiense</name>
    <dbReference type="NCBI Taxonomy" id="504468"/>
    <lineage>
        <taxon>Bacteria</taxon>
        <taxon>Pseudomonadati</taxon>
        <taxon>Pseudomonadota</taxon>
        <taxon>Alphaproteobacteria</taxon>
        <taxon>Acetobacterales</taxon>
        <taxon>Acetobacteraceae</taxon>
        <taxon>Rhodovastum</taxon>
    </lineage>
</organism>
<dbReference type="SUPFAM" id="SSF161111">
    <property type="entry name" value="Cation efflux protein transmembrane domain-like"/>
    <property type="match status" value="1"/>
</dbReference>
<evidence type="ECO:0000256" key="7">
    <source>
        <dbReference type="SAM" id="Phobius"/>
    </source>
</evidence>
<dbReference type="Proteomes" id="UP000325255">
    <property type="component" value="Unassembled WGS sequence"/>
</dbReference>
<evidence type="ECO:0000259" key="9">
    <source>
        <dbReference type="Pfam" id="PF16916"/>
    </source>
</evidence>
<dbReference type="InterPro" id="IPR058533">
    <property type="entry name" value="Cation_efflux_TM"/>
</dbReference>
<keyword evidence="3" id="KW-0813">Transport</keyword>
<comment type="caution">
    <text evidence="10">The sequence shown here is derived from an EMBL/GenBank/DDBJ whole genome shotgun (WGS) entry which is preliminary data.</text>
</comment>
<dbReference type="Gene3D" id="1.20.1510.10">
    <property type="entry name" value="Cation efflux protein transmembrane domain"/>
    <property type="match status" value="1"/>
</dbReference>
<dbReference type="Pfam" id="PF16916">
    <property type="entry name" value="ZT_dimer"/>
    <property type="match status" value="1"/>
</dbReference>
<dbReference type="Pfam" id="PF01545">
    <property type="entry name" value="Cation_efflux"/>
    <property type="match status" value="1"/>
</dbReference>
<evidence type="ECO:0000256" key="4">
    <source>
        <dbReference type="ARBA" id="ARBA00022692"/>
    </source>
</evidence>
<dbReference type="Gene3D" id="3.30.70.1350">
    <property type="entry name" value="Cation efflux protein, cytoplasmic domain"/>
    <property type="match status" value="1"/>
</dbReference>
<dbReference type="FunFam" id="1.20.1510.10:FF:000006">
    <property type="entry name" value="Divalent cation efflux transporter"/>
    <property type="match status" value="1"/>
</dbReference>
<dbReference type="InterPro" id="IPR053436">
    <property type="entry name" value="Magnetosome_CDF_Transporter"/>
</dbReference>
<keyword evidence="4 7" id="KW-0812">Transmembrane</keyword>
<dbReference type="NCBIfam" id="TIGR01297">
    <property type="entry name" value="CDF"/>
    <property type="match status" value="1"/>
</dbReference>
<evidence type="ECO:0000313" key="11">
    <source>
        <dbReference type="Proteomes" id="UP000325255"/>
    </source>
</evidence>
<evidence type="ECO:0000256" key="1">
    <source>
        <dbReference type="ARBA" id="ARBA00004141"/>
    </source>
</evidence>
<gene>
    <name evidence="10" type="primary">mamB</name>
    <name evidence="10" type="ORF">F1189_31085</name>
</gene>
<keyword evidence="5 7" id="KW-1133">Transmembrane helix</keyword>
<evidence type="ECO:0000256" key="2">
    <source>
        <dbReference type="ARBA" id="ARBA00008114"/>
    </source>
</evidence>
<name>A0A5M6IIC8_9PROT</name>
<dbReference type="RefSeq" id="WP_150045746.1">
    <property type="nucleotide sequence ID" value="NZ_OW485601.1"/>
</dbReference>
<accession>A0A5M6IIC8</accession>
<evidence type="ECO:0000259" key="8">
    <source>
        <dbReference type="Pfam" id="PF01545"/>
    </source>
</evidence>
<comment type="similarity">
    <text evidence="2">Belongs to the cation diffusion facilitator (CDF) transporter (TC 2.A.4) family.</text>
</comment>
<protein>
    <submittedName>
        <fullName evidence="10">Magnetosome biogenesis CDF transporter MamB</fullName>
    </submittedName>
</protein>
<evidence type="ECO:0000256" key="6">
    <source>
        <dbReference type="ARBA" id="ARBA00023136"/>
    </source>
</evidence>
<keyword evidence="6 7" id="KW-0472">Membrane</keyword>
<reference evidence="10 11" key="1">
    <citation type="submission" date="2019-09" db="EMBL/GenBank/DDBJ databases">
        <title>Genome sequence of Rhodovastum atsumiense, a diverse member of the Acetobacteraceae family of non-sulfur purple photosynthetic bacteria.</title>
        <authorList>
            <person name="Meyer T."/>
            <person name="Kyndt J."/>
        </authorList>
    </citation>
    <scope>NUCLEOTIDE SEQUENCE [LARGE SCALE GENOMIC DNA]</scope>
    <source>
        <strain evidence="10 11">DSM 21279</strain>
    </source>
</reference>
<dbReference type="SUPFAM" id="SSF160240">
    <property type="entry name" value="Cation efflux protein cytoplasmic domain-like"/>
    <property type="match status" value="1"/>
</dbReference>
<feature type="transmembrane region" description="Helical" evidence="7">
    <location>
        <begin position="163"/>
        <end position="191"/>
    </location>
</feature>
<sequence>MTSNQCRACGDRVVWWGMSANATLMVFKGVLGLVSGSAALVADAMHSAADVVADWVTLASVWVSKRQPGENYPYGLGNIQFISSAVVGLILFVGSVAWIYESFGKIVSGTQEAPSLLAVVGALVSIVTNEIMYRYEACAGRKNNSPALIAVAWDNRSDAISSVGVLIGIVVAILGFPIADAVAAIFVALMVAKIGLDLNVSAVRGLMDSSLDPQTLRTVHRLTAATPHVQGIRFIRGRNIGQDIHLEINVYLDAECRVFESDFICSAIRDKVFATVEHVREVRVGVTPAPVRRTTRIAKALPGSVP</sequence>
<dbReference type="InterPro" id="IPR027470">
    <property type="entry name" value="Cation_efflux_CTD"/>
</dbReference>
<dbReference type="GO" id="GO:0008324">
    <property type="term" value="F:monoatomic cation transmembrane transporter activity"/>
    <property type="evidence" value="ECO:0007669"/>
    <property type="project" value="InterPro"/>
</dbReference>
<feature type="domain" description="Cation efflux protein transmembrane" evidence="8">
    <location>
        <begin position="18"/>
        <end position="207"/>
    </location>
</feature>
<proteinExistence type="inferred from homology"/>
<dbReference type="OrthoDB" id="9806522at2"/>
<dbReference type="InterPro" id="IPR050291">
    <property type="entry name" value="CDF_Transporter"/>
</dbReference>
<dbReference type="GO" id="GO:0016020">
    <property type="term" value="C:membrane"/>
    <property type="evidence" value="ECO:0007669"/>
    <property type="project" value="UniProtKB-SubCell"/>
</dbReference>
<dbReference type="EMBL" id="VWPK01000114">
    <property type="protein sequence ID" value="KAA5608023.1"/>
    <property type="molecule type" value="Genomic_DNA"/>
</dbReference>
<feature type="domain" description="Cation efflux protein cytoplasmic" evidence="9">
    <location>
        <begin position="212"/>
        <end position="284"/>
    </location>
</feature>